<keyword evidence="4" id="KW-1185">Reference proteome</keyword>
<dbReference type="SUPFAM" id="SSF54106">
    <property type="entry name" value="LysM domain"/>
    <property type="match status" value="2"/>
</dbReference>
<dbReference type="InterPro" id="IPR036779">
    <property type="entry name" value="LysM_dom_sf"/>
</dbReference>
<dbReference type="PROSITE" id="PS51782">
    <property type="entry name" value="LYSM"/>
    <property type="match status" value="2"/>
</dbReference>
<evidence type="ECO:0000313" key="4">
    <source>
        <dbReference type="Proteomes" id="UP001321498"/>
    </source>
</evidence>
<organism evidence="3 4">
    <name type="scientific">Naasia aerilata</name>
    <dbReference type="NCBI Taxonomy" id="1162966"/>
    <lineage>
        <taxon>Bacteria</taxon>
        <taxon>Bacillati</taxon>
        <taxon>Actinomycetota</taxon>
        <taxon>Actinomycetes</taxon>
        <taxon>Micrococcales</taxon>
        <taxon>Microbacteriaceae</taxon>
        <taxon>Naasia</taxon>
    </lineage>
</organism>
<dbReference type="Proteomes" id="UP001321498">
    <property type="component" value="Chromosome"/>
</dbReference>
<evidence type="ECO:0000256" key="1">
    <source>
        <dbReference type="SAM" id="MobiDB-lite"/>
    </source>
</evidence>
<feature type="domain" description="LysM" evidence="2">
    <location>
        <begin position="101"/>
        <end position="145"/>
    </location>
</feature>
<dbReference type="InterPro" id="IPR018392">
    <property type="entry name" value="LysM"/>
</dbReference>
<dbReference type="EMBL" id="AP027731">
    <property type="protein sequence ID" value="BDZ47368.1"/>
    <property type="molecule type" value="Genomic_DNA"/>
</dbReference>
<dbReference type="Pfam" id="PF01476">
    <property type="entry name" value="LysM"/>
    <property type="match status" value="2"/>
</dbReference>
<evidence type="ECO:0000313" key="3">
    <source>
        <dbReference type="EMBL" id="BDZ47368.1"/>
    </source>
</evidence>
<sequence>MSSALERLWSGTAGRGRHVAPRPAGRTRLLAALPVVLAGSLALTLGGSPADAAPVKRPVKNRVTPPAQPDPADAAPATATTDVEIVAAASATGPAQSYAPRVYTVVEGDTVSDIAGRFGLSTASVLTHNGLSWKSLIFPGQVLSLNTAATAVLPDTPLVRYTIVDGDTISAVAASYGVDTAAVLLANGLGRDSIIFPGQSIVLPVDSAAADLETAAIVESTPATAVVALSDTMRENAATIIRIGRELGVEDRGIVIALAAAAQESALHNLDWGHLDSLGLFQQRSSTGWGTRDEILDPEHAVRAFFGGPGNPNDDTRGLLDIDGWQDLSVTEAAQAVQLSAYPDAYAKWETSAVSWLADLG</sequence>
<feature type="domain" description="LysM" evidence="2">
    <location>
        <begin position="159"/>
        <end position="203"/>
    </location>
</feature>
<dbReference type="PANTHER" id="PTHR33734:SF22">
    <property type="entry name" value="MEMBRANE-BOUND LYTIC MUREIN TRANSGLYCOSYLASE D"/>
    <property type="match status" value="1"/>
</dbReference>
<reference evidence="4" key="1">
    <citation type="journal article" date="2019" name="Int. J. Syst. Evol. Microbiol.">
        <title>The Global Catalogue of Microorganisms (GCM) 10K type strain sequencing project: providing services to taxonomists for standard genome sequencing and annotation.</title>
        <authorList>
            <consortium name="The Broad Institute Genomics Platform"/>
            <consortium name="The Broad Institute Genome Sequencing Center for Infectious Disease"/>
            <person name="Wu L."/>
            <person name="Ma J."/>
        </authorList>
    </citation>
    <scope>NUCLEOTIDE SEQUENCE [LARGE SCALE GENOMIC DNA]</scope>
    <source>
        <strain evidence="4">NBRC 108725</strain>
    </source>
</reference>
<protein>
    <recommendedName>
        <fullName evidence="2">LysM domain-containing protein</fullName>
    </recommendedName>
</protein>
<dbReference type="Gene3D" id="3.10.350.10">
    <property type="entry name" value="LysM domain"/>
    <property type="match status" value="2"/>
</dbReference>
<accession>A0ABN6XQZ3</accession>
<proteinExistence type="predicted"/>
<dbReference type="CDD" id="cd00118">
    <property type="entry name" value="LysM"/>
    <property type="match status" value="2"/>
</dbReference>
<gene>
    <name evidence="3" type="ORF">GCM10025866_32770</name>
</gene>
<dbReference type="RefSeq" id="WP_286277285.1">
    <property type="nucleotide sequence ID" value="NZ_AP027731.1"/>
</dbReference>
<dbReference type="PANTHER" id="PTHR33734">
    <property type="entry name" value="LYSM DOMAIN-CONTAINING GPI-ANCHORED PROTEIN 2"/>
    <property type="match status" value="1"/>
</dbReference>
<dbReference type="SMART" id="SM00257">
    <property type="entry name" value="LysM"/>
    <property type="match status" value="2"/>
</dbReference>
<feature type="region of interest" description="Disordered" evidence="1">
    <location>
        <begin position="52"/>
        <end position="78"/>
    </location>
</feature>
<name>A0ABN6XQZ3_9MICO</name>
<evidence type="ECO:0000259" key="2">
    <source>
        <dbReference type="PROSITE" id="PS51782"/>
    </source>
</evidence>